<evidence type="ECO:0000313" key="2">
    <source>
        <dbReference type="Proteomes" id="UP000438429"/>
    </source>
</evidence>
<dbReference type="AlphaFoldDB" id="A0A6A4SBW6"/>
<organism evidence="1 2">
    <name type="scientific">Scophthalmus maximus</name>
    <name type="common">Turbot</name>
    <name type="synonym">Psetta maxima</name>
    <dbReference type="NCBI Taxonomy" id="52904"/>
    <lineage>
        <taxon>Eukaryota</taxon>
        <taxon>Metazoa</taxon>
        <taxon>Chordata</taxon>
        <taxon>Craniata</taxon>
        <taxon>Vertebrata</taxon>
        <taxon>Euteleostomi</taxon>
        <taxon>Actinopterygii</taxon>
        <taxon>Neopterygii</taxon>
        <taxon>Teleostei</taxon>
        <taxon>Neoteleostei</taxon>
        <taxon>Acanthomorphata</taxon>
        <taxon>Carangaria</taxon>
        <taxon>Pleuronectiformes</taxon>
        <taxon>Pleuronectoidei</taxon>
        <taxon>Scophthalmidae</taxon>
        <taxon>Scophthalmus</taxon>
    </lineage>
</organism>
<dbReference type="Proteomes" id="UP000438429">
    <property type="component" value="Unassembled WGS sequence"/>
</dbReference>
<dbReference type="EMBL" id="VEVO01000016">
    <property type="protein sequence ID" value="KAF0029220.1"/>
    <property type="molecule type" value="Genomic_DNA"/>
</dbReference>
<comment type="caution">
    <text evidence="1">The sequence shown here is derived from an EMBL/GenBank/DDBJ whole genome shotgun (WGS) entry which is preliminary data.</text>
</comment>
<proteinExistence type="predicted"/>
<reference evidence="1 2" key="1">
    <citation type="submission" date="2019-06" db="EMBL/GenBank/DDBJ databases">
        <title>Draft genomes of female and male turbot (Scophthalmus maximus).</title>
        <authorList>
            <person name="Xu H."/>
            <person name="Xu X.-W."/>
            <person name="Shao C."/>
            <person name="Chen S."/>
        </authorList>
    </citation>
    <scope>NUCLEOTIDE SEQUENCE [LARGE SCALE GENOMIC DNA]</scope>
    <source>
        <strain evidence="1">Ysfricsl-2016a</strain>
        <tissue evidence="1">Blood</tissue>
    </source>
</reference>
<gene>
    <name evidence="1" type="ORF">F2P81_018325</name>
</gene>
<sequence length="111" mass="12157">MTSSETTPPPGLAPSSVELACSQSGLTFTLLTRKSANHLMAPTIAAKPCVSINSRIDQANENNSFRTEGKWKIRGLSWKPKQLRNQLILSKLKMVTNVYNICGNCMMSTSL</sequence>
<name>A0A6A4SBW6_SCOMX</name>
<accession>A0A6A4SBW6</accession>
<protein>
    <submittedName>
        <fullName evidence="1">Uncharacterized protein</fullName>
    </submittedName>
</protein>
<evidence type="ECO:0000313" key="1">
    <source>
        <dbReference type="EMBL" id="KAF0029220.1"/>
    </source>
</evidence>